<protein>
    <submittedName>
        <fullName evidence="2">Uncharacterized protein</fullName>
    </submittedName>
</protein>
<dbReference type="OrthoDB" id="10682440at2759"/>
<dbReference type="EMBL" id="AGNL01030918">
    <property type="protein sequence ID" value="EJK56649.1"/>
    <property type="molecule type" value="Genomic_DNA"/>
</dbReference>
<feature type="non-terminal residue" evidence="2">
    <location>
        <position position="1"/>
    </location>
</feature>
<dbReference type="Proteomes" id="UP000266841">
    <property type="component" value="Unassembled WGS sequence"/>
</dbReference>
<sequence length="64" mass="7439">GQAQRQQCMKDNTITSETAENRVKRLQNEARRKKASRERSPVRSQDSSDSDVIPHLWMSHLMSQ</sequence>
<keyword evidence="3" id="KW-1185">Reference proteome</keyword>
<dbReference type="AlphaFoldDB" id="K0RW64"/>
<comment type="caution">
    <text evidence="2">The sequence shown here is derived from an EMBL/GenBank/DDBJ whole genome shotgun (WGS) entry which is preliminary data.</text>
</comment>
<accession>K0RW64</accession>
<organism evidence="2 3">
    <name type="scientific">Thalassiosira oceanica</name>
    <name type="common">Marine diatom</name>
    <dbReference type="NCBI Taxonomy" id="159749"/>
    <lineage>
        <taxon>Eukaryota</taxon>
        <taxon>Sar</taxon>
        <taxon>Stramenopiles</taxon>
        <taxon>Ochrophyta</taxon>
        <taxon>Bacillariophyta</taxon>
        <taxon>Coscinodiscophyceae</taxon>
        <taxon>Thalassiosirophycidae</taxon>
        <taxon>Thalassiosirales</taxon>
        <taxon>Thalassiosiraceae</taxon>
        <taxon>Thalassiosira</taxon>
    </lineage>
</organism>
<feature type="region of interest" description="Disordered" evidence="1">
    <location>
        <begin position="1"/>
        <end position="52"/>
    </location>
</feature>
<feature type="compositionally biased region" description="Polar residues" evidence="1">
    <location>
        <begin position="1"/>
        <end position="18"/>
    </location>
</feature>
<name>K0RW64_THAOC</name>
<proteinExistence type="predicted"/>
<evidence type="ECO:0000313" key="3">
    <source>
        <dbReference type="Proteomes" id="UP000266841"/>
    </source>
</evidence>
<feature type="compositionally biased region" description="Basic and acidic residues" evidence="1">
    <location>
        <begin position="19"/>
        <end position="30"/>
    </location>
</feature>
<evidence type="ECO:0000313" key="2">
    <source>
        <dbReference type="EMBL" id="EJK56649.1"/>
    </source>
</evidence>
<gene>
    <name evidence="2" type="ORF">THAOC_23424</name>
</gene>
<reference evidence="2 3" key="1">
    <citation type="journal article" date="2012" name="Genome Biol.">
        <title>Genome and low-iron response of an oceanic diatom adapted to chronic iron limitation.</title>
        <authorList>
            <person name="Lommer M."/>
            <person name="Specht M."/>
            <person name="Roy A.S."/>
            <person name="Kraemer L."/>
            <person name="Andreson R."/>
            <person name="Gutowska M.A."/>
            <person name="Wolf J."/>
            <person name="Bergner S.V."/>
            <person name="Schilhabel M.B."/>
            <person name="Klostermeier U.C."/>
            <person name="Beiko R.G."/>
            <person name="Rosenstiel P."/>
            <person name="Hippler M."/>
            <person name="Laroche J."/>
        </authorList>
    </citation>
    <scope>NUCLEOTIDE SEQUENCE [LARGE SCALE GENOMIC DNA]</scope>
    <source>
        <strain evidence="2 3">CCMP1005</strain>
    </source>
</reference>
<evidence type="ECO:0000256" key="1">
    <source>
        <dbReference type="SAM" id="MobiDB-lite"/>
    </source>
</evidence>